<dbReference type="Pfam" id="PF13302">
    <property type="entry name" value="Acetyltransf_3"/>
    <property type="match status" value="1"/>
</dbReference>
<protein>
    <submittedName>
        <fullName evidence="2">N-acetyltransferase</fullName>
    </submittedName>
</protein>
<keyword evidence="2" id="KW-0808">Transferase</keyword>
<sequence length="179" mass="20846">MNFESFPEIKSEGLILRKIEESDAAVILYLRSDETINQFIERPEHRKTKTVAQAIQFISEITENFRNSKSLTWGIMYKNEPQLIGSICLWNFSENNTIAEVGYDLNPAFQNKGIMTEALKCVVKFGFNELELDKIEAFTHHKNESSKKLLEKNGFHFMENRKDQNNDSNSIYELLNSQR</sequence>
<dbReference type="InterPro" id="IPR051531">
    <property type="entry name" value="N-acetyltransferase"/>
</dbReference>
<evidence type="ECO:0000313" key="3">
    <source>
        <dbReference type="Proteomes" id="UP000294597"/>
    </source>
</evidence>
<keyword evidence="3" id="KW-1185">Reference proteome</keyword>
<organism evidence="2 3">
    <name type="scientific">Flavobacterium hiemivividum</name>
    <dbReference type="NCBI Taxonomy" id="2541734"/>
    <lineage>
        <taxon>Bacteria</taxon>
        <taxon>Pseudomonadati</taxon>
        <taxon>Bacteroidota</taxon>
        <taxon>Flavobacteriia</taxon>
        <taxon>Flavobacteriales</taxon>
        <taxon>Flavobacteriaceae</taxon>
        <taxon>Flavobacterium</taxon>
    </lineage>
</organism>
<feature type="domain" description="N-acetyltransferase" evidence="1">
    <location>
        <begin position="14"/>
        <end position="178"/>
    </location>
</feature>
<dbReference type="GO" id="GO:0016747">
    <property type="term" value="F:acyltransferase activity, transferring groups other than amino-acyl groups"/>
    <property type="evidence" value="ECO:0007669"/>
    <property type="project" value="InterPro"/>
</dbReference>
<dbReference type="InterPro" id="IPR016181">
    <property type="entry name" value="Acyl_CoA_acyltransferase"/>
</dbReference>
<accession>A0A4V2Z0R7</accession>
<dbReference type="PANTHER" id="PTHR43792">
    <property type="entry name" value="GNAT FAMILY, PUTATIVE (AFU_ORTHOLOGUE AFUA_3G00765)-RELATED-RELATED"/>
    <property type="match status" value="1"/>
</dbReference>
<dbReference type="SUPFAM" id="SSF55729">
    <property type="entry name" value="Acyl-CoA N-acyltransferases (Nat)"/>
    <property type="match status" value="1"/>
</dbReference>
<reference evidence="2 3" key="1">
    <citation type="submission" date="2019-03" db="EMBL/GenBank/DDBJ databases">
        <title>Flavobacterium TSA-D2 sp. nov., isolated from arctic soil.</title>
        <authorList>
            <person name="Chaudhary D.K."/>
        </authorList>
    </citation>
    <scope>NUCLEOTIDE SEQUENCE [LARGE SCALE GENOMIC DNA]</scope>
    <source>
        <strain evidence="2 3">TSA-D2</strain>
    </source>
</reference>
<dbReference type="RefSeq" id="WP_132112339.1">
    <property type="nucleotide sequence ID" value="NZ_SMFO01000012.1"/>
</dbReference>
<dbReference type="PROSITE" id="PS51186">
    <property type="entry name" value="GNAT"/>
    <property type="match status" value="1"/>
</dbReference>
<dbReference type="InterPro" id="IPR000182">
    <property type="entry name" value="GNAT_dom"/>
</dbReference>
<evidence type="ECO:0000259" key="1">
    <source>
        <dbReference type="PROSITE" id="PS51186"/>
    </source>
</evidence>
<name>A0A4V2Z0R7_9FLAO</name>
<proteinExistence type="predicted"/>
<gene>
    <name evidence="2" type="ORF">E0F98_13455</name>
</gene>
<dbReference type="EMBL" id="SMFO01000012">
    <property type="protein sequence ID" value="TDE02118.1"/>
    <property type="molecule type" value="Genomic_DNA"/>
</dbReference>
<evidence type="ECO:0000313" key="2">
    <source>
        <dbReference type="EMBL" id="TDE02118.1"/>
    </source>
</evidence>
<dbReference type="Proteomes" id="UP000294597">
    <property type="component" value="Unassembled WGS sequence"/>
</dbReference>
<dbReference type="Gene3D" id="3.40.630.30">
    <property type="match status" value="1"/>
</dbReference>
<dbReference type="AlphaFoldDB" id="A0A4V2Z0R7"/>
<comment type="caution">
    <text evidence="2">The sequence shown here is derived from an EMBL/GenBank/DDBJ whole genome shotgun (WGS) entry which is preliminary data.</text>
</comment>